<name>A0A5D4QYH8_9BACI</name>
<evidence type="ECO:0000313" key="1">
    <source>
        <dbReference type="EMBL" id="TYS42951.1"/>
    </source>
</evidence>
<evidence type="ECO:0000313" key="2">
    <source>
        <dbReference type="Proteomes" id="UP000322139"/>
    </source>
</evidence>
<accession>A0A5D4QYH8</accession>
<sequence>MKAKNAFYPGASYAGPAGHAGVATGRGVFSLRSLNLSKRPPLFPSPTKHPHQDTEFSPVFVWRRRRRA</sequence>
<reference evidence="1 2" key="1">
    <citation type="submission" date="2019-08" db="EMBL/GenBank/DDBJ databases">
        <title>Bacillus genomes from the desert of Cuatro Cienegas, Coahuila.</title>
        <authorList>
            <person name="Olmedo-Alvarez G."/>
        </authorList>
    </citation>
    <scope>NUCLEOTIDE SEQUENCE [LARGE SCALE GENOMIC DNA]</scope>
    <source>
        <strain evidence="1 2">CH446_14T</strain>
    </source>
</reference>
<proteinExistence type="predicted"/>
<dbReference type="Proteomes" id="UP000322139">
    <property type="component" value="Unassembled WGS sequence"/>
</dbReference>
<gene>
    <name evidence="1" type="ORF">FZD51_22815</name>
</gene>
<protein>
    <submittedName>
        <fullName evidence="1">Uncharacterized protein</fullName>
    </submittedName>
</protein>
<dbReference type="EMBL" id="VTER01000015">
    <property type="protein sequence ID" value="TYS42951.1"/>
    <property type="molecule type" value="Genomic_DNA"/>
</dbReference>
<comment type="caution">
    <text evidence="1">The sequence shown here is derived from an EMBL/GenBank/DDBJ whole genome shotgun (WGS) entry which is preliminary data.</text>
</comment>
<dbReference type="AlphaFoldDB" id="A0A5D4QYH8"/>
<organism evidence="1 2">
    <name type="scientific">Bacillus infantis</name>
    <dbReference type="NCBI Taxonomy" id="324767"/>
    <lineage>
        <taxon>Bacteria</taxon>
        <taxon>Bacillati</taxon>
        <taxon>Bacillota</taxon>
        <taxon>Bacilli</taxon>
        <taxon>Bacillales</taxon>
        <taxon>Bacillaceae</taxon>
        <taxon>Bacillus</taxon>
    </lineage>
</organism>